<sequence>ADTLTKEDLDEDVETEENEEPSEETEEMLDISTKLAAELNQINY</sequence>
<protein>
    <submittedName>
        <fullName evidence="1">889_t:CDS:1</fullName>
    </submittedName>
</protein>
<dbReference type="EMBL" id="CAJVPM010035920">
    <property type="protein sequence ID" value="CAG8691391.1"/>
    <property type="molecule type" value="Genomic_DNA"/>
</dbReference>
<comment type="caution">
    <text evidence="1">The sequence shown here is derived from an EMBL/GenBank/DDBJ whole genome shotgun (WGS) entry which is preliminary data.</text>
</comment>
<dbReference type="Proteomes" id="UP000789860">
    <property type="component" value="Unassembled WGS sequence"/>
</dbReference>
<feature type="non-terminal residue" evidence="1">
    <location>
        <position position="1"/>
    </location>
</feature>
<keyword evidence="2" id="KW-1185">Reference proteome</keyword>
<name>A0ACA9P429_9GLOM</name>
<evidence type="ECO:0000313" key="1">
    <source>
        <dbReference type="EMBL" id="CAG8691391.1"/>
    </source>
</evidence>
<gene>
    <name evidence="1" type="ORF">SCALOS_LOCUS10146</name>
</gene>
<evidence type="ECO:0000313" key="2">
    <source>
        <dbReference type="Proteomes" id="UP000789860"/>
    </source>
</evidence>
<accession>A0ACA9P429</accession>
<organism evidence="1 2">
    <name type="scientific">Scutellospora calospora</name>
    <dbReference type="NCBI Taxonomy" id="85575"/>
    <lineage>
        <taxon>Eukaryota</taxon>
        <taxon>Fungi</taxon>
        <taxon>Fungi incertae sedis</taxon>
        <taxon>Mucoromycota</taxon>
        <taxon>Glomeromycotina</taxon>
        <taxon>Glomeromycetes</taxon>
        <taxon>Diversisporales</taxon>
        <taxon>Gigasporaceae</taxon>
        <taxon>Scutellospora</taxon>
    </lineage>
</organism>
<proteinExistence type="predicted"/>
<reference evidence="1" key="1">
    <citation type="submission" date="2021-06" db="EMBL/GenBank/DDBJ databases">
        <authorList>
            <person name="Kallberg Y."/>
            <person name="Tangrot J."/>
            <person name="Rosling A."/>
        </authorList>
    </citation>
    <scope>NUCLEOTIDE SEQUENCE</scope>
    <source>
        <strain evidence="1">AU212A</strain>
    </source>
</reference>